<evidence type="ECO:0000256" key="5">
    <source>
        <dbReference type="ARBA" id="ARBA00022618"/>
    </source>
</evidence>
<dbReference type="RefSeq" id="WP_277550278.1">
    <property type="nucleotide sequence ID" value="NZ_JARAMH010000003.1"/>
</dbReference>
<keyword evidence="6 9" id="KW-0175">Coiled coil</keyword>
<evidence type="ECO:0000256" key="7">
    <source>
        <dbReference type="ARBA" id="ARBA00023306"/>
    </source>
</evidence>
<dbReference type="PANTHER" id="PTHR35794">
    <property type="entry name" value="CELL DIVISION PROTEIN DIVIVA"/>
    <property type="match status" value="1"/>
</dbReference>
<evidence type="ECO:0000256" key="6">
    <source>
        <dbReference type="ARBA" id="ARBA00023054"/>
    </source>
</evidence>
<comment type="subcellular location">
    <subcellularLocation>
        <location evidence="1">Cytoplasm</location>
    </subcellularLocation>
</comment>
<dbReference type="PANTHER" id="PTHR35794:SF2">
    <property type="entry name" value="CELL DIVISION PROTEIN DIVIVA"/>
    <property type="match status" value="1"/>
</dbReference>
<dbReference type="InterPro" id="IPR007793">
    <property type="entry name" value="DivIVA_fam"/>
</dbReference>
<keyword evidence="12" id="KW-1185">Reference proteome</keyword>
<proteinExistence type="inferred from homology"/>
<evidence type="ECO:0000256" key="4">
    <source>
        <dbReference type="ARBA" id="ARBA00022490"/>
    </source>
</evidence>
<dbReference type="NCBIfam" id="TIGR03544">
    <property type="entry name" value="DivI1A_domain"/>
    <property type="match status" value="1"/>
</dbReference>
<dbReference type="EMBL" id="JBHSIW010000008">
    <property type="protein sequence ID" value="MFC4903528.1"/>
    <property type="molecule type" value="Genomic_DNA"/>
</dbReference>
<dbReference type="InterPro" id="IPR019933">
    <property type="entry name" value="DivIVA_domain"/>
</dbReference>
<feature type="compositionally biased region" description="Low complexity" evidence="10">
    <location>
        <begin position="63"/>
        <end position="122"/>
    </location>
</feature>
<keyword evidence="5" id="KW-0132">Cell division</keyword>
<gene>
    <name evidence="11" type="ORF">ACFPCS_08110</name>
</gene>
<accession>A0ABV9THS0</accession>
<evidence type="ECO:0000256" key="3">
    <source>
        <dbReference type="ARBA" id="ARBA00018787"/>
    </source>
</evidence>
<evidence type="ECO:0000256" key="8">
    <source>
        <dbReference type="ARBA" id="ARBA00031737"/>
    </source>
</evidence>
<protein>
    <recommendedName>
        <fullName evidence="3">Cell wall synthesis protein Wag31</fullName>
    </recommendedName>
    <alternativeName>
        <fullName evidence="8">Antigen 84</fullName>
    </alternativeName>
</protein>
<sequence>MALTPEDVINKRFQPTKFREGYDQDEVDDFLDEIVVELRRLNQENTDLKQQLETAGRPVAPRESAPSTEPGPAAAEEPSAGPDAAGTAVSEPAAAEPSAEQPVLAEPSAGESPAGAAQSAAGVLAMAQKLHDEFVAEGAAERDRLVAEARAQAEELVEDAQRTREQTLTALRDEEAALQHRVEGLRGFEQDYRDKLRGFIQDQLHDLETTPALEPAPPADGDEAPAAAARA</sequence>
<feature type="compositionally biased region" description="Polar residues" evidence="10">
    <location>
        <begin position="43"/>
        <end position="53"/>
    </location>
</feature>
<evidence type="ECO:0000313" key="12">
    <source>
        <dbReference type="Proteomes" id="UP001595797"/>
    </source>
</evidence>
<feature type="region of interest" description="Disordered" evidence="10">
    <location>
        <begin position="207"/>
        <end position="231"/>
    </location>
</feature>
<evidence type="ECO:0000256" key="10">
    <source>
        <dbReference type="SAM" id="MobiDB-lite"/>
    </source>
</evidence>
<feature type="coiled-coil region" evidence="9">
    <location>
        <begin position="146"/>
        <end position="177"/>
    </location>
</feature>
<evidence type="ECO:0000256" key="1">
    <source>
        <dbReference type="ARBA" id="ARBA00004496"/>
    </source>
</evidence>
<keyword evidence="4" id="KW-0963">Cytoplasm</keyword>
<name>A0ABV9THS0_9MICC</name>
<evidence type="ECO:0000313" key="11">
    <source>
        <dbReference type="EMBL" id="MFC4903528.1"/>
    </source>
</evidence>
<evidence type="ECO:0000256" key="2">
    <source>
        <dbReference type="ARBA" id="ARBA00009008"/>
    </source>
</evidence>
<dbReference type="Proteomes" id="UP001595797">
    <property type="component" value="Unassembled WGS sequence"/>
</dbReference>
<dbReference type="Gene3D" id="6.10.250.660">
    <property type="match status" value="1"/>
</dbReference>
<dbReference type="Pfam" id="PF05103">
    <property type="entry name" value="DivIVA"/>
    <property type="match status" value="1"/>
</dbReference>
<comment type="caution">
    <text evidence="11">The sequence shown here is derived from an EMBL/GenBank/DDBJ whole genome shotgun (WGS) entry which is preliminary data.</text>
</comment>
<evidence type="ECO:0000256" key="9">
    <source>
        <dbReference type="SAM" id="Coils"/>
    </source>
</evidence>
<organism evidence="11 12">
    <name type="scientific">Kocuria oceani</name>
    <dbReference type="NCBI Taxonomy" id="988827"/>
    <lineage>
        <taxon>Bacteria</taxon>
        <taxon>Bacillati</taxon>
        <taxon>Actinomycetota</taxon>
        <taxon>Actinomycetes</taxon>
        <taxon>Micrococcales</taxon>
        <taxon>Micrococcaceae</taxon>
        <taxon>Kocuria</taxon>
    </lineage>
</organism>
<feature type="region of interest" description="Disordered" evidence="10">
    <location>
        <begin position="42"/>
        <end position="122"/>
    </location>
</feature>
<keyword evidence="7" id="KW-0131">Cell cycle</keyword>
<reference evidence="12" key="1">
    <citation type="journal article" date="2019" name="Int. J. Syst. Evol. Microbiol.">
        <title>The Global Catalogue of Microorganisms (GCM) 10K type strain sequencing project: providing services to taxonomists for standard genome sequencing and annotation.</title>
        <authorList>
            <consortium name="The Broad Institute Genomics Platform"/>
            <consortium name="The Broad Institute Genome Sequencing Center for Infectious Disease"/>
            <person name="Wu L."/>
            <person name="Ma J."/>
        </authorList>
    </citation>
    <scope>NUCLEOTIDE SEQUENCE [LARGE SCALE GENOMIC DNA]</scope>
    <source>
        <strain evidence="12">CGMCC 4.6946</strain>
    </source>
</reference>
<comment type="similarity">
    <text evidence="2">Belongs to the DivIVA family.</text>
</comment>